<keyword evidence="10" id="KW-0479">Metal-binding</keyword>
<dbReference type="GO" id="GO:0062054">
    <property type="term" value="F:fluoride channel activity"/>
    <property type="evidence" value="ECO:0007669"/>
    <property type="project" value="UniProtKB-UniRule"/>
</dbReference>
<dbReference type="EMBL" id="NMVI01000015">
    <property type="protein sequence ID" value="OYN87993.1"/>
    <property type="molecule type" value="Genomic_DNA"/>
</dbReference>
<keyword evidence="3 10" id="KW-0812">Transmembrane</keyword>
<accession>A0A255EIN1</accession>
<feature type="binding site" evidence="10">
    <location>
        <position position="119"/>
    </location>
    <ligand>
        <name>Na(+)</name>
        <dbReference type="ChEBI" id="CHEBI:29101"/>
        <note>structural</note>
    </ligand>
</feature>
<evidence type="ECO:0000256" key="5">
    <source>
        <dbReference type="ARBA" id="ARBA00023136"/>
    </source>
</evidence>
<evidence type="ECO:0000256" key="1">
    <source>
        <dbReference type="ARBA" id="ARBA00004651"/>
    </source>
</evidence>
<gene>
    <name evidence="10" type="primary">fluC</name>
    <name evidence="10" type="synonym">crcB</name>
    <name evidence="11" type="ORF">CGZ92_06105</name>
</gene>
<comment type="catalytic activity">
    <reaction evidence="8">
        <text>fluoride(in) = fluoride(out)</text>
        <dbReference type="Rhea" id="RHEA:76159"/>
        <dbReference type="ChEBI" id="CHEBI:17051"/>
    </reaction>
    <physiologicalReaction direction="left-to-right" evidence="8">
        <dbReference type="Rhea" id="RHEA:76160"/>
    </physiologicalReaction>
</comment>
<feature type="binding site" evidence="10">
    <location>
        <position position="116"/>
    </location>
    <ligand>
        <name>Na(+)</name>
        <dbReference type="ChEBI" id="CHEBI:29101"/>
        <note>structural</note>
    </ligand>
</feature>
<dbReference type="PANTHER" id="PTHR28259:SF1">
    <property type="entry name" value="FLUORIDE EXPORT PROTEIN 1-RELATED"/>
    <property type="match status" value="1"/>
</dbReference>
<keyword evidence="6 10" id="KW-0407">Ion channel</keyword>
<organism evidence="11 12">
    <name type="scientific">Parenemella sanctibonifatiensis</name>
    <dbReference type="NCBI Taxonomy" id="2016505"/>
    <lineage>
        <taxon>Bacteria</taxon>
        <taxon>Bacillati</taxon>
        <taxon>Actinomycetota</taxon>
        <taxon>Actinomycetes</taxon>
        <taxon>Propionibacteriales</taxon>
        <taxon>Propionibacteriaceae</taxon>
        <taxon>Parenemella</taxon>
    </lineage>
</organism>
<keyword evidence="10" id="KW-0915">Sodium</keyword>
<comment type="caution">
    <text evidence="11">The sequence shown here is derived from an EMBL/GenBank/DDBJ whole genome shotgun (WGS) entry which is preliminary data.</text>
</comment>
<feature type="transmembrane region" description="Helical" evidence="10">
    <location>
        <begin position="106"/>
        <end position="125"/>
    </location>
</feature>
<dbReference type="Pfam" id="PF02537">
    <property type="entry name" value="CRCB"/>
    <property type="match status" value="1"/>
</dbReference>
<dbReference type="GO" id="GO:0140114">
    <property type="term" value="P:cellular detoxification of fluoride"/>
    <property type="evidence" value="ECO:0007669"/>
    <property type="project" value="UniProtKB-UniRule"/>
</dbReference>
<name>A0A255EIN1_9ACTN</name>
<reference evidence="11 12" key="1">
    <citation type="submission" date="2017-07" db="EMBL/GenBank/DDBJ databases">
        <title>Draft whole genome sequences of clinical Proprionibacteriaceae strains.</title>
        <authorList>
            <person name="Bernier A.-M."/>
            <person name="Bernard K."/>
            <person name="Domingo M.-C."/>
        </authorList>
    </citation>
    <scope>NUCLEOTIDE SEQUENCE [LARGE SCALE GENOMIC DNA]</scope>
    <source>
        <strain evidence="11 12">NML 160184</strain>
    </source>
</reference>
<comment type="activity regulation">
    <text evidence="10">Na(+) is not transported, but it plays an essential structural role and its presence is essential for fluoride channel function.</text>
</comment>
<feature type="transmembrane region" description="Helical" evidence="10">
    <location>
        <begin position="70"/>
        <end position="94"/>
    </location>
</feature>
<feature type="transmembrane region" description="Helical" evidence="10">
    <location>
        <begin position="137"/>
        <end position="163"/>
    </location>
</feature>
<protein>
    <recommendedName>
        <fullName evidence="10">Fluoride-specific ion channel FluC</fullName>
    </recommendedName>
</protein>
<dbReference type="GO" id="GO:0046872">
    <property type="term" value="F:metal ion binding"/>
    <property type="evidence" value="ECO:0007669"/>
    <property type="project" value="UniProtKB-KW"/>
</dbReference>
<comment type="function">
    <text evidence="9 10">Fluoride-specific ion channel. Important for reducing fluoride concentration in the cell, thus reducing its toxicity.</text>
</comment>
<evidence type="ECO:0000256" key="7">
    <source>
        <dbReference type="ARBA" id="ARBA00035120"/>
    </source>
</evidence>
<dbReference type="GO" id="GO:0005886">
    <property type="term" value="C:plasma membrane"/>
    <property type="evidence" value="ECO:0007669"/>
    <property type="project" value="UniProtKB-SubCell"/>
</dbReference>
<evidence type="ECO:0000256" key="10">
    <source>
        <dbReference type="HAMAP-Rule" id="MF_00454"/>
    </source>
</evidence>
<keyword evidence="10" id="KW-0406">Ion transport</keyword>
<sequence>MGHHTQHATPRLIRQDFKSAHGASVPVVSRLQLPAQPVVHPRDIGLVAAGGSVGTLARYGLGHLVPAIGWLPLGVLLANVTGAFLLAWLVQHLAGHGPEDSRRRGVRLLLGVGVLGGYTTYSLLATDVAELVLDQQIGAALAYGLGTVLLGGVATWLGIVVGIRTGASHE</sequence>
<evidence type="ECO:0000256" key="4">
    <source>
        <dbReference type="ARBA" id="ARBA00022989"/>
    </source>
</evidence>
<comment type="similarity">
    <text evidence="7 10">Belongs to the fluoride channel Fluc/FEX (TC 1.A.43) family.</text>
</comment>
<evidence type="ECO:0000256" key="8">
    <source>
        <dbReference type="ARBA" id="ARBA00035585"/>
    </source>
</evidence>
<evidence type="ECO:0000313" key="11">
    <source>
        <dbReference type="EMBL" id="OYN87993.1"/>
    </source>
</evidence>
<dbReference type="InterPro" id="IPR003691">
    <property type="entry name" value="FluC"/>
</dbReference>
<evidence type="ECO:0000256" key="9">
    <source>
        <dbReference type="ARBA" id="ARBA00049940"/>
    </source>
</evidence>
<dbReference type="PANTHER" id="PTHR28259">
    <property type="entry name" value="FLUORIDE EXPORT PROTEIN 1-RELATED"/>
    <property type="match status" value="1"/>
</dbReference>
<dbReference type="Proteomes" id="UP000216533">
    <property type="component" value="Unassembled WGS sequence"/>
</dbReference>
<evidence type="ECO:0000256" key="3">
    <source>
        <dbReference type="ARBA" id="ARBA00022692"/>
    </source>
</evidence>
<proteinExistence type="inferred from homology"/>
<evidence type="ECO:0000256" key="2">
    <source>
        <dbReference type="ARBA" id="ARBA00022475"/>
    </source>
</evidence>
<keyword evidence="5 10" id="KW-0472">Membrane</keyword>
<dbReference type="AlphaFoldDB" id="A0A255EIN1"/>
<comment type="subcellular location">
    <subcellularLocation>
        <location evidence="1 10">Cell membrane</location>
        <topology evidence="1 10">Multi-pass membrane protein</topology>
    </subcellularLocation>
</comment>
<keyword evidence="4 10" id="KW-1133">Transmembrane helix</keyword>
<keyword evidence="2 10" id="KW-1003">Cell membrane</keyword>
<keyword evidence="10" id="KW-0813">Transport</keyword>
<evidence type="ECO:0000313" key="12">
    <source>
        <dbReference type="Proteomes" id="UP000216533"/>
    </source>
</evidence>
<dbReference type="HAMAP" id="MF_00454">
    <property type="entry name" value="FluC"/>
    <property type="match status" value="1"/>
</dbReference>
<evidence type="ECO:0000256" key="6">
    <source>
        <dbReference type="ARBA" id="ARBA00023303"/>
    </source>
</evidence>